<gene>
    <name evidence="1" type="ordered locus">Caul_3511</name>
</gene>
<dbReference type="STRING" id="366602.Caul_3511"/>
<reference evidence="1" key="1">
    <citation type="submission" date="2008-01" db="EMBL/GenBank/DDBJ databases">
        <title>Complete sequence of chromosome of Caulobacter sp. K31.</title>
        <authorList>
            <consortium name="US DOE Joint Genome Institute"/>
            <person name="Copeland A."/>
            <person name="Lucas S."/>
            <person name="Lapidus A."/>
            <person name="Barry K."/>
            <person name="Glavina del Rio T."/>
            <person name="Dalin E."/>
            <person name="Tice H."/>
            <person name="Pitluck S."/>
            <person name="Bruce D."/>
            <person name="Goodwin L."/>
            <person name="Thompson L.S."/>
            <person name="Brettin T."/>
            <person name="Detter J.C."/>
            <person name="Han C."/>
            <person name="Schmutz J."/>
            <person name="Larimer F."/>
            <person name="Land M."/>
            <person name="Hauser L."/>
            <person name="Kyrpides N."/>
            <person name="Kim E."/>
            <person name="Stephens C."/>
            <person name="Richardson P."/>
        </authorList>
    </citation>
    <scope>NUCLEOTIDE SEQUENCE [LARGE SCALE GENOMIC DNA]</scope>
    <source>
        <strain evidence="1">K31</strain>
    </source>
</reference>
<dbReference type="AlphaFoldDB" id="B0T657"/>
<dbReference type="OrthoDB" id="7189091at2"/>
<proteinExistence type="predicted"/>
<accession>B0T657</accession>
<name>B0T657_CAUSK</name>
<evidence type="ECO:0000313" key="1">
    <source>
        <dbReference type="EMBL" id="ABZ72638.1"/>
    </source>
</evidence>
<dbReference type="KEGG" id="cak:Caul_3511"/>
<dbReference type="EMBL" id="CP000927">
    <property type="protein sequence ID" value="ABZ72638.1"/>
    <property type="molecule type" value="Genomic_DNA"/>
</dbReference>
<dbReference type="HOGENOM" id="CLU_2179100_0_0_5"/>
<protein>
    <submittedName>
        <fullName evidence="1">Uncharacterized protein</fullName>
    </submittedName>
</protein>
<organism evidence="1">
    <name type="scientific">Caulobacter sp. (strain K31)</name>
    <dbReference type="NCBI Taxonomy" id="366602"/>
    <lineage>
        <taxon>Bacteria</taxon>
        <taxon>Pseudomonadati</taxon>
        <taxon>Pseudomonadota</taxon>
        <taxon>Alphaproteobacteria</taxon>
        <taxon>Caulobacterales</taxon>
        <taxon>Caulobacteraceae</taxon>
        <taxon>Caulobacter</taxon>
    </lineage>
</organism>
<sequence length="112" mass="11673">MSQDQHSTTGIAGLLEALSAEMSIAAVSCGHLDSALGQLLEHVPIEARMEVMQELHMVDMLAQHITAITDFTAGLAASMAADGAPDIDAALSRITLGDVATRLRETMAAKTA</sequence>